<accession>A0ABY5E0V7</accession>
<protein>
    <submittedName>
        <fullName evidence="2">MlaD family protein</fullName>
    </submittedName>
</protein>
<name>A0ABY5E0V7_9ACTN</name>
<dbReference type="EMBL" id="CP098502">
    <property type="protein sequence ID" value="UTI66727.1"/>
    <property type="molecule type" value="Genomic_DNA"/>
</dbReference>
<evidence type="ECO:0000259" key="1">
    <source>
        <dbReference type="Pfam" id="PF02470"/>
    </source>
</evidence>
<dbReference type="PANTHER" id="PTHR33371">
    <property type="entry name" value="INTERMEMBRANE PHOSPHOLIPID TRANSPORT SYSTEM BINDING PROTEIN MLAD-RELATED"/>
    <property type="match status" value="1"/>
</dbReference>
<dbReference type="InterPro" id="IPR003399">
    <property type="entry name" value="Mce/MlaD"/>
</dbReference>
<dbReference type="InterPro" id="IPR052336">
    <property type="entry name" value="MlaD_Phospholipid_Transporter"/>
</dbReference>
<dbReference type="Pfam" id="PF02470">
    <property type="entry name" value="MlaD"/>
    <property type="match status" value="1"/>
</dbReference>
<dbReference type="PANTHER" id="PTHR33371:SF4">
    <property type="entry name" value="INTERMEMBRANE PHOSPHOLIPID TRANSPORT SYSTEM BINDING PROTEIN MLAD"/>
    <property type="match status" value="1"/>
</dbReference>
<reference evidence="2 3" key="1">
    <citation type="submission" date="2022-06" db="EMBL/GenBank/DDBJ databases">
        <title>Paraconexibacter antarcticus.</title>
        <authorList>
            <person name="Kim C.S."/>
        </authorList>
    </citation>
    <scope>NUCLEOTIDE SEQUENCE [LARGE SCALE GENOMIC DNA]</scope>
    <source>
        <strain evidence="2 3">02-257</strain>
    </source>
</reference>
<feature type="domain" description="Mce/MlaD" evidence="1">
    <location>
        <begin position="40"/>
        <end position="119"/>
    </location>
</feature>
<sequence>MGIVMFAGRRRELRRWLPLLAAAAVVIGALTAIVLRDAGGYTLHARFADAGQLVKGSAVRVAGRQVGTITKLRLTDSGQVDATLSLRGGEGPLPAGTHAAVRATGQAGLANRYVELDPGPVGAGPLPDGAILTLRWTRGIVDLDQVFTTLDPATRAQLRGLIGRSSEIFAGSGARTFNTMLRRLNPAMLAITNVTGELGADDHALAALVRDSATAAGALARRSGALEGSVEHSAAALNALADRREALGQVLVRAPGTLTRATRTLRHVDTTVARVRPALRDVVPAAAPLRDVLRQLAATLPRLRPVLRQLRGQLPDTRASLTGLARLAAPAAQALGSLQGALTASAPIIRGLRIYGADFVLGVTNGLAGIITSNYNRVGHYGRLNFVENPQTLLAGIPASILSKQALVPGLLSTRTGVTALCPGGNQPPAPDGSNRVVVDRSLCDPSQSIPASVNGG</sequence>
<gene>
    <name evidence="2" type="ORF">NBH00_11070</name>
</gene>
<keyword evidence="3" id="KW-1185">Reference proteome</keyword>
<organism evidence="2 3">
    <name type="scientific">Paraconexibacter antarcticus</name>
    <dbReference type="NCBI Taxonomy" id="2949664"/>
    <lineage>
        <taxon>Bacteria</taxon>
        <taxon>Bacillati</taxon>
        <taxon>Actinomycetota</taxon>
        <taxon>Thermoleophilia</taxon>
        <taxon>Solirubrobacterales</taxon>
        <taxon>Paraconexibacteraceae</taxon>
        <taxon>Paraconexibacter</taxon>
    </lineage>
</organism>
<proteinExistence type="predicted"/>
<evidence type="ECO:0000313" key="3">
    <source>
        <dbReference type="Proteomes" id="UP001056035"/>
    </source>
</evidence>
<dbReference type="RefSeq" id="WP_254573393.1">
    <property type="nucleotide sequence ID" value="NZ_CP098502.1"/>
</dbReference>
<dbReference type="Proteomes" id="UP001056035">
    <property type="component" value="Chromosome"/>
</dbReference>
<evidence type="ECO:0000313" key="2">
    <source>
        <dbReference type="EMBL" id="UTI66727.1"/>
    </source>
</evidence>